<organism evidence="1 2">
    <name type="scientific">Eimeria brunetti</name>
    <dbReference type="NCBI Taxonomy" id="51314"/>
    <lineage>
        <taxon>Eukaryota</taxon>
        <taxon>Sar</taxon>
        <taxon>Alveolata</taxon>
        <taxon>Apicomplexa</taxon>
        <taxon>Conoidasida</taxon>
        <taxon>Coccidia</taxon>
        <taxon>Eucoccidiorida</taxon>
        <taxon>Eimeriorina</taxon>
        <taxon>Eimeriidae</taxon>
        <taxon>Eimeria</taxon>
    </lineage>
</organism>
<dbReference type="VEuPathDB" id="ToxoDB:EBH_0054240"/>
<reference evidence="1" key="2">
    <citation type="submission" date="2013-10" db="EMBL/GenBank/DDBJ databases">
        <authorList>
            <person name="Aslett M."/>
        </authorList>
    </citation>
    <scope>NUCLEOTIDE SEQUENCE [LARGE SCALE GENOMIC DNA]</scope>
    <source>
        <strain evidence="1">Houghton</strain>
    </source>
</reference>
<evidence type="ECO:0000313" key="2">
    <source>
        <dbReference type="Proteomes" id="UP000030750"/>
    </source>
</evidence>
<keyword evidence="2" id="KW-1185">Reference proteome</keyword>
<dbReference type="Proteomes" id="UP000030750">
    <property type="component" value="Unassembled WGS sequence"/>
</dbReference>
<sequence>MPPPFSRIWQHVAYKRMNYPTWPPPNSSPLHPIEPWGRQVFVFVPYAADVNASVTGPYPRLPPLRGPAPPSHRLSPHLEGLAAAAAAAAERAAAAAAAGGPSGLLSAAGYAAAAAANRAAAAAATAAAAEIAAGPLLPAAAAALCVADCHRRPLLFLSAADLQTLKENISNFKTLLQQFKATAQPWNVETLYRRRRLLLPFKTVGMQRLKKGEHQSYGMKKGVAREKK</sequence>
<dbReference type="AlphaFoldDB" id="U6LSD1"/>
<gene>
    <name evidence="1" type="ORF">EBH_0054240</name>
</gene>
<protein>
    <submittedName>
        <fullName evidence="1">Uncharacterized protein</fullName>
    </submittedName>
</protein>
<name>U6LSD1_9EIME</name>
<proteinExistence type="predicted"/>
<evidence type="ECO:0000313" key="1">
    <source>
        <dbReference type="EMBL" id="CDJ53041.1"/>
    </source>
</evidence>
<accession>U6LSD1</accession>
<reference evidence="1" key="1">
    <citation type="submission" date="2013-10" db="EMBL/GenBank/DDBJ databases">
        <title>Genomic analysis of the causative agents of coccidiosis in chickens.</title>
        <authorList>
            <person name="Reid A.J."/>
            <person name="Blake D."/>
            <person name="Billington K."/>
            <person name="Browne H."/>
            <person name="Dunn M."/>
            <person name="Hung S."/>
            <person name="Kawahara F."/>
            <person name="Miranda-Saavedra D."/>
            <person name="Mourier T."/>
            <person name="Nagra H."/>
            <person name="Otto T.D."/>
            <person name="Rawlings N."/>
            <person name="Sanchez A."/>
            <person name="Sanders M."/>
            <person name="Subramaniam C."/>
            <person name="Tay Y."/>
            <person name="Dear P."/>
            <person name="Doerig C."/>
            <person name="Gruber A."/>
            <person name="Parkinson J."/>
            <person name="Shirley M."/>
            <person name="Wan K.L."/>
            <person name="Berriman M."/>
            <person name="Tomley F."/>
            <person name="Pain A."/>
        </authorList>
    </citation>
    <scope>NUCLEOTIDE SEQUENCE [LARGE SCALE GENOMIC DNA]</scope>
    <source>
        <strain evidence="1">Houghton</strain>
    </source>
</reference>
<dbReference type="EMBL" id="HG713247">
    <property type="protein sequence ID" value="CDJ53041.1"/>
    <property type="molecule type" value="Genomic_DNA"/>
</dbReference>
<dbReference type="OrthoDB" id="373479at2759"/>